<protein>
    <submittedName>
        <fullName evidence="1">Uncharacterized protein</fullName>
    </submittedName>
</protein>
<dbReference type="RefSeq" id="WP_250423030.1">
    <property type="nucleotide sequence ID" value="NZ_JAJKBJ010000019.1"/>
</dbReference>
<dbReference type="Proteomes" id="UP001139721">
    <property type="component" value="Unassembled WGS sequence"/>
</dbReference>
<dbReference type="EMBL" id="JAJKBJ010000019">
    <property type="protein sequence ID" value="MCL9685104.1"/>
    <property type="molecule type" value="Genomic_DNA"/>
</dbReference>
<sequence length="312" mass="35816">MVILGGTLVISDKPDCDWNTPTDFLTSHLKTTLGNDWFENELSKPTFERHIIVKWCTEGQLTIIDPENPVETCQLNGSALAYLHLAYDLFVLNDQNYLTGNLVKRLKVQSSFNGARYEIFVLATMIRAGFKLELFDETLGRGRVTECRATHTQTGQILQVEAKARDVKGVLGAKQGKHRNIDLYGKLRNAVEKDVDEPFIVFVDVNLPELDIYENQDKVDKIRGEYKKMEEKFPDSLPNIVCFTNIPFHYGRDDKLPNSNAYGLIISRKPKVQFKYESQIVDSLRGSLNTYRFLPKEFDESRQFAEGFFQKK</sequence>
<name>A0A9X2D233_9GAMM</name>
<evidence type="ECO:0000313" key="2">
    <source>
        <dbReference type="Proteomes" id="UP001139721"/>
    </source>
</evidence>
<gene>
    <name evidence="1" type="ORF">LOX96_13440</name>
</gene>
<comment type="caution">
    <text evidence="1">The sequence shown here is derived from an EMBL/GenBank/DDBJ whole genome shotgun (WGS) entry which is preliminary data.</text>
</comment>
<keyword evidence="2" id="KW-1185">Reference proteome</keyword>
<dbReference type="AlphaFoldDB" id="A0A9X2D233"/>
<reference evidence="1" key="1">
    <citation type="submission" date="2021-11" db="EMBL/GenBank/DDBJ databases">
        <title>Legionella maioricencis sp. nov., a new species isolated from hot water samples in Mallorca.</title>
        <authorList>
            <person name="Crespi S."/>
            <person name="Drasar V."/>
            <person name="Salva-Serra F."/>
            <person name="Jaen-Luchoro D."/>
            <person name="Pineiro-Iglesias B."/>
            <person name="Aliaga F."/>
            <person name="Fernandez-Juarez V."/>
            <person name="Coll G."/>
            <person name="Moore E.R.B."/>
            <person name="Bennasar-Figueras A."/>
        </authorList>
    </citation>
    <scope>NUCLEOTIDE SEQUENCE</scope>
    <source>
        <strain evidence="1">HCPI-6</strain>
    </source>
</reference>
<proteinExistence type="predicted"/>
<accession>A0A9X2D233</accession>
<evidence type="ECO:0000313" key="1">
    <source>
        <dbReference type="EMBL" id="MCL9685104.1"/>
    </source>
</evidence>
<organism evidence="1 2">
    <name type="scientific">Legionella maioricensis</name>
    <dbReference type="NCBI Taxonomy" id="2896528"/>
    <lineage>
        <taxon>Bacteria</taxon>
        <taxon>Pseudomonadati</taxon>
        <taxon>Pseudomonadota</taxon>
        <taxon>Gammaproteobacteria</taxon>
        <taxon>Legionellales</taxon>
        <taxon>Legionellaceae</taxon>
        <taxon>Legionella</taxon>
    </lineage>
</organism>